<dbReference type="RefSeq" id="WP_307689990.1">
    <property type="nucleotide sequence ID" value="NZ_JAUSRO010000007.1"/>
</dbReference>
<feature type="signal peptide" evidence="1">
    <location>
        <begin position="1"/>
        <end position="21"/>
    </location>
</feature>
<accession>A0ABT9S734</accession>
<name>A0ABT9S734_9BURK</name>
<dbReference type="Proteomes" id="UP001226867">
    <property type="component" value="Unassembled WGS sequence"/>
</dbReference>
<evidence type="ECO:0000313" key="3">
    <source>
        <dbReference type="Proteomes" id="UP001226867"/>
    </source>
</evidence>
<organism evidence="2 3">
    <name type="scientific">Variovorax ginsengisoli</name>
    <dbReference type="NCBI Taxonomy" id="363844"/>
    <lineage>
        <taxon>Bacteria</taxon>
        <taxon>Pseudomonadati</taxon>
        <taxon>Pseudomonadota</taxon>
        <taxon>Betaproteobacteria</taxon>
        <taxon>Burkholderiales</taxon>
        <taxon>Comamonadaceae</taxon>
        <taxon>Variovorax</taxon>
    </lineage>
</organism>
<sequence>MRKTKIFFLLCLAALFQPCHSKSIEIGKSLPLESRALNNFRLSSSGAGIGTKEVQYTCYVVEKNGTAVFGGIEIPIVDSAASSPTCFYSKNGGASLQGYTLSLPNPDVFAKILKYLLEDKNKFKLVFDDGKDSEERARIFVSNIDGATYLLLSRVNQKGKKSGYIDGISKDESALLSSRLGGAFGYYEQFLEYKKHRPAGFVYLDFLRETNSEIYKKDNNLKP</sequence>
<gene>
    <name evidence="2" type="ORF">J2W36_002434</name>
</gene>
<evidence type="ECO:0008006" key="4">
    <source>
        <dbReference type="Google" id="ProtNLM"/>
    </source>
</evidence>
<keyword evidence="3" id="KW-1185">Reference proteome</keyword>
<keyword evidence="1" id="KW-0732">Signal</keyword>
<evidence type="ECO:0000313" key="2">
    <source>
        <dbReference type="EMBL" id="MDP9900171.1"/>
    </source>
</evidence>
<protein>
    <recommendedName>
        <fullName evidence="4">Lipoprotein</fullName>
    </recommendedName>
</protein>
<dbReference type="EMBL" id="JAUSRO010000007">
    <property type="protein sequence ID" value="MDP9900171.1"/>
    <property type="molecule type" value="Genomic_DNA"/>
</dbReference>
<comment type="caution">
    <text evidence="2">The sequence shown here is derived from an EMBL/GenBank/DDBJ whole genome shotgun (WGS) entry which is preliminary data.</text>
</comment>
<feature type="chain" id="PRO_5045605974" description="Lipoprotein" evidence="1">
    <location>
        <begin position="22"/>
        <end position="223"/>
    </location>
</feature>
<reference evidence="2 3" key="1">
    <citation type="submission" date="2023-07" db="EMBL/GenBank/DDBJ databases">
        <title>Sorghum-associated microbial communities from plants grown in Nebraska, USA.</title>
        <authorList>
            <person name="Schachtman D."/>
        </authorList>
    </citation>
    <scope>NUCLEOTIDE SEQUENCE [LARGE SCALE GENOMIC DNA]</scope>
    <source>
        <strain evidence="2 3">DS1607</strain>
    </source>
</reference>
<proteinExistence type="predicted"/>
<evidence type="ECO:0000256" key="1">
    <source>
        <dbReference type="SAM" id="SignalP"/>
    </source>
</evidence>